<sequence>MERKNQSSIGENSSDNSIVNGEMMVGEDRLSVSVIGLGNMGSVLAETFIKAGFPTTVWNRSAVKAAPLIAMGAVHADTIGDAISASTFVITCLTTYDATIQAMEPAGVGMAGRTLVSLNSGTPAGARKMAAWATGHGARFLDGAVKNVPAAVGKPDTLLYYSGDKATFDEYETTLKVLGGDTVYLGKEPDLAKLYEFAVGGTLLPALLGFFQGAALIKARGMQASSLVPYSIKWLEMIGSVLPSFAEEIDAGDYTKPASSVGIFHESIAYDLEIGEETNIDVTWHAPMHDLLRRAVASGHRDHSIASLVELLRKSERVG</sequence>
<evidence type="ECO:0000259" key="4">
    <source>
        <dbReference type="Pfam" id="PF03446"/>
    </source>
</evidence>
<proteinExistence type="inferred from homology"/>
<keyword evidence="2" id="KW-0560">Oxidoreductase</keyword>
<reference evidence="6 7" key="1">
    <citation type="submission" date="2023-07" db="EMBL/GenBank/DDBJ databases">
        <title>Sorghum-associated microbial communities from plants grown in Nebraska, USA.</title>
        <authorList>
            <person name="Schachtman D."/>
        </authorList>
    </citation>
    <scope>NUCLEOTIDE SEQUENCE [LARGE SCALE GENOMIC DNA]</scope>
    <source>
        <strain evidence="6 7">CC482</strain>
    </source>
</reference>
<dbReference type="Gene3D" id="1.10.1040.10">
    <property type="entry name" value="N-(1-d-carboxylethyl)-l-norvaline Dehydrogenase, domain 2"/>
    <property type="match status" value="1"/>
</dbReference>
<evidence type="ECO:0000256" key="2">
    <source>
        <dbReference type="ARBA" id="ARBA00023002"/>
    </source>
</evidence>
<evidence type="ECO:0000256" key="1">
    <source>
        <dbReference type="ARBA" id="ARBA00009080"/>
    </source>
</evidence>
<organism evidence="6 7">
    <name type="scientific">Paenibacillus harenae</name>
    <dbReference type="NCBI Taxonomy" id="306543"/>
    <lineage>
        <taxon>Bacteria</taxon>
        <taxon>Bacillati</taxon>
        <taxon>Bacillota</taxon>
        <taxon>Bacilli</taxon>
        <taxon>Bacillales</taxon>
        <taxon>Paenibacillaceae</taxon>
        <taxon>Paenibacillus</taxon>
    </lineage>
</organism>
<dbReference type="InterPro" id="IPR015815">
    <property type="entry name" value="HIBADH-related"/>
</dbReference>
<dbReference type="Gene3D" id="3.40.50.720">
    <property type="entry name" value="NAD(P)-binding Rossmann-like Domain"/>
    <property type="match status" value="1"/>
</dbReference>
<comment type="caution">
    <text evidence="6">The sequence shown here is derived from an EMBL/GenBank/DDBJ whole genome shotgun (WGS) entry which is preliminary data.</text>
</comment>
<protein>
    <submittedName>
        <fullName evidence="6">3-hydroxyisobutyrate dehydrogenase-like beta-hydroxyacid dehydrogenase</fullName>
    </submittedName>
</protein>
<dbReference type="InterPro" id="IPR051265">
    <property type="entry name" value="HIBADH-related_NP60_sf"/>
</dbReference>
<evidence type="ECO:0000313" key="6">
    <source>
        <dbReference type="EMBL" id="MDQ0115134.1"/>
    </source>
</evidence>
<accession>A0ABT9UAC4</accession>
<dbReference type="Proteomes" id="UP001229346">
    <property type="component" value="Unassembled WGS sequence"/>
</dbReference>
<feature type="domain" description="NADPH-dependent reductive aminase-like C-terminal" evidence="5">
    <location>
        <begin position="189"/>
        <end position="314"/>
    </location>
</feature>
<evidence type="ECO:0000259" key="5">
    <source>
        <dbReference type="Pfam" id="PF21761"/>
    </source>
</evidence>
<keyword evidence="7" id="KW-1185">Reference proteome</keyword>
<dbReference type="Pfam" id="PF21761">
    <property type="entry name" value="RedAm-like_C"/>
    <property type="match status" value="1"/>
</dbReference>
<dbReference type="InterPro" id="IPR006115">
    <property type="entry name" value="6PGDH_NADP-bd"/>
</dbReference>
<dbReference type="InterPro" id="IPR036291">
    <property type="entry name" value="NAD(P)-bd_dom_sf"/>
</dbReference>
<dbReference type="Pfam" id="PF03446">
    <property type="entry name" value="NAD_binding_2"/>
    <property type="match status" value="1"/>
</dbReference>
<evidence type="ECO:0000256" key="3">
    <source>
        <dbReference type="SAM" id="MobiDB-lite"/>
    </source>
</evidence>
<dbReference type="PANTHER" id="PTHR43580:SF2">
    <property type="entry name" value="CYTOKINE-LIKE NUCLEAR FACTOR N-PAC"/>
    <property type="match status" value="1"/>
</dbReference>
<gene>
    <name evidence="6" type="ORF">J2T15_004592</name>
</gene>
<dbReference type="EMBL" id="JAUSSU010000010">
    <property type="protein sequence ID" value="MDQ0115134.1"/>
    <property type="molecule type" value="Genomic_DNA"/>
</dbReference>
<feature type="compositionally biased region" description="Polar residues" evidence="3">
    <location>
        <begin position="1"/>
        <end position="19"/>
    </location>
</feature>
<evidence type="ECO:0000313" key="7">
    <source>
        <dbReference type="Proteomes" id="UP001229346"/>
    </source>
</evidence>
<name>A0ABT9UAC4_PAEHA</name>
<dbReference type="InterPro" id="IPR048666">
    <property type="entry name" value="RedAm-like_C"/>
</dbReference>
<feature type="region of interest" description="Disordered" evidence="3">
    <location>
        <begin position="1"/>
        <end position="20"/>
    </location>
</feature>
<dbReference type="SUPFAM" id="SSF51735">
    <property type="entry name" value="NAD(P)-binding Rossmann-fold domains"/>
    <property type="match status" value="1"/>
</dbReference>
<dbReference type="RefSeq" id="WP_307206535.1">
    <property type="nucleotide sequence ID" value="NZ_JAUSSU010000010.1"/>
</dbReference>
<dbReference type="PANTHER" id="PTHR43580">
    <property type="entry name" value="OXIDOREDUCTASE GLYR1-RELATED"/>
    <property type="match status" value="1"/>
</dbReference>
<feature type="domain" description="6-phosphogluconate dehydrogenase NADP-binding" evidence="4">
    <location>
        <begin position="32"/>
        <end position="186"/>
    </location>
</feature>
<dbReference type="PIRSF" id="PIRSF000103">
    <property type="entry name" value="HIBADH"/>
    <property type="match status" value="1"/>
</dbReference>
<comment type="similarity">
    <text evidence="1">Belongs to the HIBADH-related family.</text>
</comment>
<dbReference type="InterPro" id="IPR013328">
    <property type="entry name" value="6PGD_dom2"/>
</dbReference>